<feature type="region of interest" description="Disordered" evidence="1">
    <location>
        <begin position="187"/>
        <end position="232"/>
    </location>
</feature>
<accession>A0A922SN16</accession>
<dbReference type="PANTHER" id="PTHR46599:SF3">
    <property type="entry name" value="PIGGYBAC TRANSPOSABLE ELEMENT-DERIVED PROTEIN 4"/>
    <property type="match status" value="1"/>
</dbReference>
<organism evidence="3 4">
    <name type="scientific">Spodoptera exigua</name>
    <name type="common">Beet armyworm</name>
    <name type="synonym">Noctua fulgens</name>
    <dbReference type="NCBI Taxonomy" id="7107"/>
    <lineage>
        <taxon>Eukaryota</taxon>
        <taxon>Metazoa</taxon>
        <taxon>Ecdysozoa</taxon>
        <taxon>Arthropoda</taxon>
        <taxon>Hexapoda</taxon>
        <taxon>Insecta</taxon>
        <taxon>Pterygota</taxon>
        <taxon>Neoptera</taxon>
        <taxon>Endopterygota</taxon>
        <taxon>Lepidoptera</taxon>
        <taxon>Glossata</taxon>
        <taxon>Ditrysia</taxon>
        <taxon>Noctuoidea</taxon>
        <taxon>Noctuidae</taxon>
        <taxon>Amphipyrinae</taxon>
        <taxon>Spodoptera</taxon>
    </lineage>
</organism>
<feature type="domain" description="PiggyBac transposable element-derived protein" evidence="2">
    <location>
        <begin position="537"/>
        <end position="662"/>
    </location>
</feature>
<feature type="region of interest" description="Disordered" evidence="1">
    <location>
        <begin position="423"/>
        <end position="472"/>
    </location>
</feature>
<dbReference type="Proteomes" id="UP000814243">
    <property type="component" value="Unassembled WGS sequence"/>
</dbReference>
<dbReference type="PANTHER" id="PTHR46599">
    <property type="entry name" value="PIGGYBAC TRANSPOSABLE ELEMENT-DERIVED PROTEIN 4"/>
    <property type="match status" value="1"/>
</dbReference>
<dbReference type="AlphaFoldDB" id="A0A922SN16"/>
<reference evidence="3" key="1">
    <citation type="journal article" date="2021" name="G3 (Bethesda)">
        <title>Genome and transcriptome analysis of the beet armyworm Spodoptera exigua reveals targets for pest control. .</title>
        <authorList>
            <person name="Simon S."/>
            <person name="Breeschoten T."/>
            <person name="Jansen H.J."/>
            <person name="Dirks R.P."/>
            <person name="Schranz M.E."/>
            <person name="Ros V.I.D."/>
        </authorList>
    </citation>
    <scope>NUCLEOTIDE SEQUENCE</scope>
    <source>
        <strain evidence="3">TB_SE_WUR_2020</strain>
    </source>
</reference>
<dbReference type="Pfam" id="PF13843">
    <property type="entry name" value="DDE_Tnp_1_7"/>
    <property type="match status" value="1"/>
</dbReference>
<evidence type="ECO:0000313" key="3">
    <source>
        <dbReference type="EMBL" id="KAH9644522.1"/>
    </source>
</evidence>
<evidence type="ECO:0000313" key="4">
    <source>
        <dbReference type="Proteomes" id="UP000814243"/>
    </source>
</evidence>
<gene>
    <name evidence="3" type="ORF">HF086_005997</name>
</gene>
<sequence length="670" mass="76859">MMSGNGVWQTARKMQRSDFQIILHESINATLSPAIIAKAFQTCGLYPFNEDAIDYSKLIKEISNNENNNLALSTANQHVTHKTDGSQPLNLLSEVEARLPTEVVNKFKNVDSEIDLDERFLELYKFWKNIQSEKNISMNESTLPSNINQTISDIIINEEFWLANDDAIEATVETDGSLSLVNLISQPSTSKQDQAKDSDINTDLNLHDPQQPDYKTPVKKSGDNTTGSKYPTPFKNALFWPGNIKKKRKTTTDCKGQLKKTKMYPTVATSDQFMEYQRRVEAEKLAKENDKLERAQKKKEKSQQTKSKKKTKVEINTDITEAKEKMEYPEGVFVVVQYEGEYFPGIVMENLNDNIKVKTMTMSGSYWKWPEKDDILIYDITDIMCKIESPALMSSRGTYDVPKINQLRNQNNLIFKFKESDEEGIGGDADEDDGAETAPQISEHETDTEEDCDSESGTVMEDQNISSNSEDDIPLTYFQSSECYVVKRKLRNGRTEIVYRWKKQPPPPTCRTRRQNIVTNLPGPKTICRGADTAEKAWKLLFSSEWLQKIVNYTNQKIQSQQQNYLRDRDTAETNMIEIRALIGLLYLIGLYKSSHVHVNDIFSPDGTGLDICRAVMSVQRFKFRMRHLRFDDLNTRDERNAVDKLAPMRELIEEFVQASQQCRRVCDAR</sequence>
<feature type="region of interest" description="Disordered" evidence="1">
    <location>
        <begin position="287"/>
        <end position="310"/>
    </location>
</feature>
<evidence type="ECO:0000259" key="2">
    <source>
        <dbReference type="Pfam" id="PF13843"/>
    </source>
</evidence>
<dbReference type="EMBL" id="JACEFF010000082">
    <property type="protein sequence ID" value="KAH9644522.1"/>
    <property type="molecule type" value="Genomic_DNA"/>
</dbReference>
<evidence type="ECO:0000256" key="1">
    <source>
        <dbReference type="SAM" id="MobiDB-lite"/>
    </source>
</evidence>
<feature type="compositionally biased region" description="Basic residues" evidence="1">
    <location>
        <begin position="296"/>
        <end position="310"/>
    </location>
</feature>
<comment type="caution">
    <text evidence="3">The sequence shown here is derived from an EMBL/GenBank/DDBJ whole genome shotgun (WGS) entry which is preliminary data.</text>
</comment>
<protein>
    <recommendedName>
        <fullName evidence="2">PiggyBac transposable element-derived protein domain-containing protein</fullName>
    </recommendedName>
</protein>
<dbReference type="InterPro" id="IPR029526">
    <property type="entry name" value="PGBD"/>
</dbReference>
<name>A0A922SN16_SPOEX</name>
<proteinExistence type="predicted"/>
<feature type="compositionally biased region" description="Acidic residues" evidence="1">
    <location>
        <begin position="423"/>
        <end position="435"/>
    </location>
</feature>